<dbReference type="GO" id="GO:0006310">
    <property type="term" value="P:DNA recombination"/>
    <property type="evidence" value="ECO:0007669"/>
    <property type="project" value="UniProtKB-UniRule"/>
</dbReference>
<dbReference type="GO" id="GO:0006281">
    <property type="term" value="P:DNA repair"/>
    <property type="evidence" value="ECO:0007669"/>
    <property type="project" value="UniProtKB-UniRule"/>
</dbReference>
<protein>
    <recommendedName>
        <fullName evidence="1">Single-stranded DNA-binding protein</fullName>
        <shortName evidence="1">SSB protein</shortName>
    </recommendedName>
    <alternativeName>
        <fullName evidence="1">Helix-destabilizing protein</fullName>
    </alternativeName>
</protein>
<keyword evidence="1" id="KW-0227">DNA damage</keyword>
<dbReference type="HAMAP" id="MF_04153">
    <property type="entry name" value="SSB_T7"/>
    <property type="match status" value="1"/>
</dbReference>
<dbReference type="InterPro" id="IPR016411">
    <property type="entry name" value="SSB_T7"/>
</dbReference>
<dbReference type="Gene3D" id="2.40.50.140">
    <property type="entry name" value="Nucleic acid-binding proteins"/>
    <property type="match status" value="1"/>
</dbReference>
<comment type="function">
    <text evidence="1">Single-stranded DNA-binding protein that participates in viral DNA replication, formation of concatemers, recombination and repair of double-stranded breaks. Coats the lagging-strand ssDNA as the replication fork advances and stimulates the activities of viral DNA polymerase and primase/helicase. Coordinates simultaneous synthesis of leading- and lagging-strands. Together with DNA primase/helicase, promotes pairing of two homologous DNA molecules containing complementary single-stranded regions and mediates homologous DNA strand exchange. Promotes also the formation of joint molecules. Disrupts loops, hairpins and other secondary structures present on ssDNA to reduce and eliminate pausing of viral DNA polymerase at specific sites during elongation.</text>
</comment>
<feature type="compositionally biased region" description="Acidic residues" evidence="2">
    <location>
        <begin position="219"/>
        <end position="236"/>
    </location>
</feature>
<comment type="similarity">
    <text evidence="1">Belongs to the Teseptimavirus single-stranded DNA-binding protein family.</text>
</comment>
<dbReference type="GO" id="GO:0003697">
    <property type="term" value="F:single-stranded DNA binding"/>
    <property type="evidence" value="ECO:0007669"/>
    <property type="project" value="UniProtKB-UniRule"/>
</dbReference>
<comment type="subunit">
    <text evidence="1">Homodimer. Interacts (via C-terminus) with the viral DNA polymerase. Interacts with the viral helicase/primase. Part of the replicase complex that includes the DNA polymerase, the primase/helicase and the single-stranded DNA binding protein.</text>
</comment>
<keyword evidence="1" id="KW-0235">DNA replication</keyword>
<proteinExistence type="inferred from homology"/>
<keyword evidence="1" id="KW-0234">DNA repair</keyword>
<evidence type="ECO:0000256" key="1">
    <source>
        <dbReference type="HAMAP-Rule" id="MF_04153"/>
    </source>
</evidence>
<comment type="domain">
    <text evidence="1">The acidic C-terminus is involved in modulating the ssDNA binding properties. It is also required for dimer formation and for interactions with the viral DNA polymerase and the helicase.</text>
</comment>
<dbReference type="InterPro" id="IPR049476">
    <property type="entry name" value="SBB_BPT7"/>
</dbReference>
<dbReference type="GO" id="GO:0039693">
    <property type="term" value="P:viral DNA genome replication"/>
    <property type="evidence" value="ECO:0007669"/>
    <property type="project" value="UniProtKB-UniRule"/>
</dbReference>
<evidence type="ECO:0000313" key="5">
    <source>
        <dbReference type="Proteomes" id="UP000241876"/>
    </source>
</evidence>
<dbReference type="Pfam" id="PF21265">
    <property type="entry name" value="SBB_T7"/>
    <property type="match status" value="1"/>
</dbReference>
<evidence type="ECO:0000313" key="4">
    <source>
        <dbReference type="EMBL" id="ATS93678.1"/>
    </source>
</evidence>
<keyword evidence="1" id="KW-1194">Viral DNA replication</keyword>
<dbReference type="Proteomes" id="UP000241876">
    <property type="component" value="Genome"/>
</dbReference>
<keyword evidence="5" id="KW-1185">Reference proteome</keyword>
<keyword evidence="1" id="KW-0233">DNA recombination</keyword>
<accession>A0A2D2W5V4</accession>
<name>A0A2D2W5V4_9CAUD</name>
<evidence type="ECO:0000259" key="3">
    <source>
        <dbReference type="Pfam" id="PF21265"/>
    </source>
</evidence>
<reference evidence="4 5" key="1">
    <citation type="submission" date="2017-09" db="EMBL/GenBank/DDBJ databases">
        <title>Complete genome sequence of bacteriophage (DU_PP_II) infecting Pectobacterium spp.</title>
        <authorList>
            <person name="Park T.-H."/>
        </authorList>
    </citation>
    <scope>NUCLEOTIDE SEQUENCE [LARGE SCALE GENOMIC DNA]</scope>
</reference>
<evidence type="ECO:0000256" key="2">
    <source>
        <dbReference type="SAM" id="MobiDB-lite"/>
    </source>
</evidence>
<dbReference type="PIRSF" id="PIRSF004311">
    <property type="entry name" value="Helix_destablz_SSB_T7"/>
    <property type="match status" value="1"/>
</dbReference>
<gene>
    <name evidence="4" type="ORF">P2B40kb_p011</name>
</gene>
<dbReference type="InterPro" id="IPR012340">
    <property type="entry name" value="NA-bd_OB-fold"/>
</dbReference>
<organism evidence="4 5">
    <name type="scientific">Pectobacterium phage DU_PP_II</name>
    <dbReference type="NCBI Taxonomy" id="2041489"/>
    <lineage>
        <taxon>Viruses</taxon>
        <taxon>Duplodnaviria</taxon>
        <taxon>Heunggongvirae</taxon>
        <taxon>Uroviricota</taxon>
        <taxon>Caudoviricetes</taxon>
        <taxon>Autographivirales</taxon>
        <taxon>Autotranscriptaviridae</taxon>
        <taxon>Studiervirinae</taxon>
        <taxon>Unyawovirus</taxon>
        <taxon>Unyawovirus DUPPII</taxon>
    </lineage>
</organism>
<dbReference type="SUPFAM" id="SSF50249">
    <property type="entry name" value="Nucleic acid-binding proteins"/>
    <property type="match status" value="1"/>
</dbReference>
<sequence length="236" mass="25453">MAKQSNRPVTFTTGVGVLEPYAYLTKPDYGNEAKGFGNPRGVYKASLTLPNDAKTQKLIDDIVAIHEAAYGEAKEAYEANPPQVARGKKPLLPYEGDLPFFDNGDGTTTFKFSGYASYTDKKTGENVAIILRLYDSRGVEIKDVPAFIAGGSELKFKFKALPYKWNQAVGASVKLQLESVMVVSLAQGQGGDGGWGDETEEGGYQADAQRPSNGGWQNDQDDEPQGDSGDSDDGDF</sequence>
<dbReference type="EMBL" id="MF979561">
    <property type="protein sequence ID" value="ATS93678.1"/>
    <property type="molecule type" value="Genomic_DNA"/>
</dbReference>
<keyword evidence="1 4" id="KW-0238">DNA-binding</keyword>
<feature type="region of interest" description="Disordered" evidence="2">
    <location>
        <begin position="188"/>
        <end position="236"/>
    </location>
</feature>
<feature type="domain" description="Single-stranded DNA-binding protein BPT7" evidence="3">
    <location>
        <begin position="15"/>
        <end position="185"/>
    </location>
</feature>